<organism evidence="1">
    <name type="scientific">Actinomyces succiniciruminis</name>
    <dbReference type="NCBI Taxonomy" id="1522002"/>
    <lineage>
        <taxon>Bacteria</taxon>
        <taxon>Bacillati</taxon>
        <taxon>Actinomycetota</taxon>
        <taxon>Actinomycetes</taxon>
        <taxon>Actinomycetales</taxon>
        <taxon>Actinomycetaceae</taxon>
        <taxon>Actinomyces</taxon>
    </lineage>
</organism>
<proteinExistence type="predicted"/>
<protein>
    <submittedName>
        <fullName evidence="1">Uncharacterized protein</fullName>
    </submittedName>
</protein>
<dbReference type="EMBL" id="LK995505">
    <property type="protein sequence ID" value="CED91404.1"/>
    <property type="molecule type" value="Genomic_DNA"/>
</dbReference>
<reference evidence="1" key="1">
    <citation type="submission" date="2014-07" db="EMBL/GenBank/DDBJ databases">
        <authorList>
            <person name="Zhang J.E."/>
            <person name="Yang H."/>
            <person name="Guo J."/>
            <person name="Deng Z."/>
            <person name="Luo H."/>
            <person name="Luo M."/>
            <person name="Zhao B."/>
        </authorList>
    </citation>
    <scope>NUCLEOTIDE SEQUENCE</scope>
    <source>
        <strain evidence="1">AM4</strain>
    </source>
</reference>
<accession>A0A1L7RPX0</accession>
<evidence type="ECO:0000313" key="1">
    <source>
        <dbReference type="EMBL" id="CED91404.1"/>
    </source>
</evidence>
<dbReference type="AlphaFoldDB" id="A0A1L7RPX0"/>
<gene>
    <name evidence="1" type="ORF">AAM4_1572</name>
</gene>
<name>A0A1L7RPX0_9ACTO</name>
<sequence>MDRTRAMDRPEIIHQYVVTYDGLNPDETRRALLFADTYDGARAEYIDWAIEHNLPLDNVTFWYQLTAMARSNWTPVGEDTDTDELMDVIWNEFQTKTAPEVFGSHPGSPSEI</sequence>